<dbReference type="EMBL" id="JBGMDY010000001">
    <property type="protein sequence ID" value="KAL2347551.1"/>
    <property type="molecule type" value="Genomic_DNA"/>
</dbReference>
<dbReference type="PANTHER" id="PTHR46033">
    <property type="entry name" value="PROTEIN MAIN-LIKE 2"/>
    <property type="match status" value="1"/>
</dbReference>
<keyword evidence="2" id="KW-1185">Reference proteome</keyword>
<evidence type="ECO:0008006" key="3">
    <source>
        <dbReference type="Google" id="ProtNLM"/>
    </source>
</evidence>
<proteinExistence type="predicted"/>
<protein>
    <recommendedName>
        <fullName evidence="3">Aminotransferase-like plant mobile domain-containing protein</fullName>
    </recommendedName>
</protein>
<dbReference type="PANTHER" id="PTHR46033:SF8">
    <property type="entry name" value="PROTEIN MAINTENANCE OF MERISTEMS-LIKE"/>
    <property type="match status" value="1"/>
</dbReference>
<dbReference type="Gene3D" id="1.25.40.10">
    <property type="entry name" value="Tetratricopeptide repeat domain"/>
    <property type="match status" value="1"/>
</dbReference>
<reference evidence="1 2" key="1">
    <citation type="submission" date="2024-08" db="EMBL/GenBank/DDBJ databases">
        <title>Insights into the chromosomal genome structure of Flemingia macrophylla.</title>
        <authorList>
            <person name="Ding Y."/>
            <person name="Zhao Y."/>
            <person name="Bi W."/>
            <person name="Wu M."/>
            <person name="Zhao G."/>
            <person name="Gong Y."/>
            <person name="Li W."/>
            <person name="Zhang P."/>
        </authorList>
    </citation>
    <scope>NUCLEOTIDE SEQUENCE [LARGE SCALE GENOMIC DNA]</scope>
    <source>
        <strain evidence="1">DYQJB</strain>
        <tissue evidence="1">Leaf</tissue>
    </source>
</reference>
<dbReference type="InterPro" id="IPR044824">
    <property type="entry name" value="MAIN-like"/>
</dbReference>
<dbReference type="Proteomes" id="UP001603857">
    <property type="component" value="Unassembled WGS sequence"/>
</dbReference>
<accession>A0ABD1NI06</accession>
<comment type="caution">
    <text evidence="1">The sequence shown here is derived from an EMBL/GenBank/DDBJ whole genome shotgun (WGS) entry which is preliminary data.</text>
</comment>
<evidence type="ECO:0000313" key="2">
    <source>
        <dbReference type="Proteomes" id="UP001603857"/>
    </source>
</evidence>
<dbReference type="AlphaFoldDB" id="A0ABD1NI06"/>
<name>A0ABD1NI06_9FABA</name>
<dbReference type="InterPro" id="IPR011990">
    <property type="entry name" value="TPR-like_helical_dom_sf"/>
</dbReference>
<sequence length="971" mass="111904">MESELFRYDAPVGCRALCPSFFLLEQGWWSPLLLGFLASHTLIFVWPPWWVFRQTFGLEIPVITLSGGFRQRSTGSEGLYHDRPYITHSLWIIHLCPRKASLTDIKSRTKLEDNRNEYRGMKNSEKVCKSVKGVSMMMIFTSDLRVFLALLGSRTEIGVYSHLFDKIPKPYIVATTTFLSAYSAANNLKLAHHLFFATPFSIRDTVSYNVMIAAFSHSHDGNAALHLFLQNEKARLFLRPFHLLYCLHRLFPRHQLQDPLPSVPLRRLVSRMNFLEPPSLLAISRTVILLRYGLESSKLSRVWRGQTTTPIAHVAVNGGCRVSKGDVDQGYVSMFHGTRSWACEIHVGPHESRRPNCVSCETWTRSLDYDICWWGNVSRKTACMSKSRRPICVSYETWTRMPFCETRPVYPRSGPPLAHLRKRWRLWIISSSPHNFHFGESQSEAFKDRYSLRLSWLTQHFGHPYPNVQDPVYWQRHARAWICIFLGEVLFVDAGFTCVNIRWLTYLRDVQAIGFVALLQLWVWERIPKRRPTVIPSVDVVWMTQHNALPMVDNVGVIKKTLDCLRRRDFIWCPYSADVIAQLPDECRHDHWSVFIDGCTNAWNNRRNSCFQRIVPQEELLSSQSDYMRWFVRYRMPRIDPASSPHHAMGDIVEKIVYYTTDDIAHGLALRQLNIYDVADRYVESALLAPHPGQAIDIPPLLVPRSSKEARGPHIRRRVEPVHHVVPPVHERISGHYYGLAEDTGVYPMQSQEAVHQEYPPSQPYFHPGPEYHVSPHHVPAHDVQVPPSHPAVTDAWLSDPPPSWMRDTAAMFFSPEPTRQANDLRGGEGRGIYNILSRSRGVDTYTLHVSQSKLRDMQKSNDLASPVSPPRQRSFATWTTSLAVYESSIACMNSNNDSVILKTIELLRSFNQWKKTLSSKLKGYLCEHHNFDNDYDRPEVYLMEASGILFSLNLLTEFLLILYTEVPRGT</sequence>
<evidence type="ECO:0000313" key="1">
    <source>
        <dbReference type="EMBL" id="KAL2347551.1"/>
    </source>
</evidence>
<gene>
    <name evidence="1" type="ORF">Fmac_001551</name>
</gene>
<organism evidence="1 2">
    <name type="scientific">Flemingia macrophylla</name>
    <dbReference type="NCBI Taxonomy" id="520843"/>
    <lineage>
        <taxon>Eukaryota</taxon>
        <taxon>Viridiplantae</taxon>
        <taxon>Streptophyta</taxon>
        <taxon>Embryophyta</taxon>
        <taxon>Tracheophyta</taxon>
        <taxon>Spermatophyta</taxon>
        <taxon>Magnoliopsida</taxon>
        <taxon>eudicotyledons</taxon>
        <taxon>Gunneridae</taxon>
        <taxon>Pentapetalae</taxon>
        <taxon>rosids</taxon>
        <taxon>fabids</taxon>
        <taxon>Fabales</taxon>
        <taxon>Fabaceae</taxon>
        <taxon>Papilionoideae</taxon>
        <taxon>50 kb inversion clade</taxon>
        <taxon>NPAAA clade</taxon>
        <taxon>indigoferoid/millettioid clade</taxon>
        <taxon>Phaseoleae</taxon>
        <taxon>Flemingia</taxon>
    </lineage>
</organism>